<gene>
    <name evidence="1" type="ORF">FJV41_45840</name>
</gene>
<keyword evidence="2" id="KW-1185">Reference proteome</keyword>
<accession>A0A540WJK4</accession>
<comment type="caution">
    <text evidence="1">The sequence shown here is derived from an EMBL/GenBank/DDBJ whole genome shotgun (WGS) entry which is preliminary data.</text>
</comment>
<organism evidence="1 2">
    <name type="scientific">Myxococcus llanfairpwllgwyngyllgogerychwyrndrobwllllantysiliogogogochensis</name>
    <dbReference type="NCBI Taxonomy" id="2590453"/>
    <lineage>
        <taxon>Bacteria</taxon>
        <taxon>Pseudomonadati</taxon>
        <taxon>Myxococcota</taxon>
        <taxon>Myxococcia</taxon>
        <taxon>Myxococcales</taxon>
        <taxon>Cystobacterineae</taxon>
        <taxon>Myxococcaceae</taxon>
        <taxon>Myxococcus</taxon>
    </lineage>
</organism>
<proteinExistence type="predicted"/>
<dbReference type="RefSeq" id="WP_141648948.1">
    <property type="nucleotide sequence ID" value="NZ_VIFM01000377.1"/>
</dbReference>
<evidence type="ECO:0000313" key="2">
    <source>
        <dbReference type="Proteomes" id="UP000315369"/>
    </source>
</evidence>
<name>A0A540WJK4_9BACT</name>
<evidence type="ECO:0000313" key="1">
    <source>
        <dbReference type="EMBL" id="TQF09200.1"/>
    </source>
</evidence>
<reference evidence="1 2" key="1">
    <citation type="submission" date="2019-06" db="EMBL/GenBank/DDBJ databases">
        <authorList>
            <person name="Livingstone P."/>
            <person name="Whitworth D."/>
        </authorList>
    </citation>
    <scope>NUCLEOTIDE SEQUENCE [LARGE SCALE GENOMIC DNA]</scope>
    <source>
        <strain evidence="1 2">AM401</strain>
    </source>
</reference>
<sequence>MGLEDNSAAVQACPLEEGWVELELVGENDMPIANERFIVILADGTQRKGRTDARGFARVGGLPQGPCHLCFPELDAQSHEALGVVPSSGSTGSP</sequence>
<dbReference type="Proteomes" id="UP000315369">
    <property type="component" value="Unassembled WGS sequence"/>
</dbReference>
<protein>
    <submittedName>
        <fullName evidence="1">Uncharacterized protein</fullName>
    </submittedName>
</protein>
<dbReference type="AlphaFoldDB" id="A0A540WJK4"/>
<dbReference type="EMBL" id="VIFM01000377">
    <property type="protein sequence ID" value="TQF09200.1"/>
    <property type="molecule type" value="Genomic_DNA"/>
</dbReference>